<reference evidence="1" key="1">
    <citation type="submission" date="2020-10" db="EMBL/GenBank/DDBJ databases">
        <authorList>
            <person name="Kikuchi T."/>
        </authorList>
    </citation>
    <scope>NUCLEOTIDE SEQUENCE</scope>
    <source>
        <strain evidence="1">NKZ352</strain>
    </source>
</reference>
<protein>
    <recommendedName>
        <fullName evidence="3">SEC7 domain-containing protein</fullName>
    </recommendedName>
</protein>
<name>A0A8S1HX25_9PELO</name>
<comment type="caution">
    <text evidence="1">The sequence shown here is derived from an EMBL/GenBank/DDBJ whole genome shotgun (WGS) entry which is preliminary data.</text>
</comment>
<evidence type="ECO:0000313" key="1">
    <source>
        <dbReference type="EMBL" id="CAD6200037.1"/>
    </source>
</evidence>
<evidence type="ECO:0000313" key="2">
    <source>
        <dbReference type="Proteomes" id="UP000835052"/>
    </source>
</evidence>
<proteinExistence type="predicted"/>
<gene>
    <name evidence="1" type="ORF">CAUJ_LOCUS15936</name>
</gene>
<dbReference type="EMBL" id="CAJGYM010000229">
    <property type="protein sequence ID" value="CAD6200037.1"/>
    <property type="molecule type" value="Genomic_DNA"/>
</dbReference>
<dbReference type="AlphaFoldDB" id="A0A8S1HX25"/>
<feature type="non-terminal residue" evidence="1">
    <location>
        <position position="1"/>
    </location>
</feature>
<sequence length="393" mass="43961">TVTYGVMDPVKKAESAILGQVLLRRGETKEGDFYHAPSGWNDHDLFAVCWGPAVAALSYVFDKSEHEHILQKALSGYRKCASISAHYGMKEVFDNLVIHLCKFSTLTPMREGASDSMEIQRQRGLNERVFHHSSPEGVALAFGENHKAQLATRTLFELLHANGGILREGWRNLLDVLLQMFRARLLPSDLTEVEDFVDEKEWVSILRTHEKELQTVRSETGLLSWFGLGGSGGESDRRKPTQEQLNAIKLSSAVIAECRPSQIVLDSKYLTSTSLAELLGALSTNSMQIVEKSQETTHGKVSMVGEDEDALVFYLELMVSISIENKDRLSVVWGPVRRHLEWLLSSSFGRCPVLVERAVVGLLRVANRNLFRDNTVADEVLQSLSLLFGELCF</sequence>
<keyword evidence="2" id="KW-1185">Reference proteome</keyword>
<dbReference type="PANTHER" id="PTHR10663">
    <property type="entry name" value="GUANYL-NUCLEOTIDE EXCHANGE FACTOR"/>
    <property type="match status" value="1"/>
</dbReference>
<dbReference type="Proteomes" id="UP000835052">
    <property type="component" value="Unassembled WGS sequence"/>
</dbReference>
<evidence type="ECO:0008006" key="3">
    <source>
        <dbReference type="Google" id="ProtNLM"/>
    </source>
</evidence>
<dbReference type="PANTHER" id="PTHR10663:SF388">
    <property type="entry name" value="GOLGI-SPECIFIC BREFELDIN A-RESISTANCE GUANINE NUCLEOTIDE EXCHANGE FACTOR 1"/>
    <property type="match status" value="1"/>
</dbReference>
<dbReference type="OrthoDB" id="5862788at2759"/>
<accession>A0A8S1HX25</accession>
<organism evidence="1 2">
    <name type="scientific">Caenorhabditis auriculariae</name>
    <dbReference type="NCBI Taxonomy" id="2777116"/>
    <lineage>
        <taxon>Eukaryota</taxon>
        <taxon>Metazoa</taxon>
        <taxon>Ecdysozoa</taxon>
        <taxon>Nematoda</taxon>
        <taxon>Chromadorea</taxon>
        <taxon>Rhabditida</taxon>
        <taxon>Rhabditina</taxon>
        <taxon>Rhabditomorpha</taxon>
        <taxon>Rhabditoidea</taxon>
        <taxon>Rhabditidae</taxon>
        <taxon>Peloderinae</taxon>
        <taxon>Caenorhabditis</taxon>
    </lineage>
</organism>